<protein>
    <submittedName>
        <fullName evidence="1">(apollo) hypothetical protein</fullName>
    </submittedName>
</protein>
<dbReference type="AlphaFoldDB" id="A0A8S3Y503"/>
<dbReference type="Proteomes" id="UP000691718">
    <property type="component" value="Unassembled WGS sequence"/>
</dbReference>
<accession>A0A8S3Y503</accession>
<proteinExistence type="predicted"/>
<sequence>MGLYCVCGCTDPSDNLTNDICLVFTSVYSYIYLMKLEESVVVRDWESKEVAGADVVGADERRQRLSVIAASSATRTGDEGALLLSEAGVSLTSWPLHTVRLLADLPDGTLSVEAGGEILTWRCCEDVARRAVVRALGGVGGSAVAEGEALGGAALGALLDDAAADEPDAEQWVRRLAERLARLDALNVAGMLAAATEGGGQRLAERLEAGGAAGAALTGRLVRYEACVRGGGGGGAASGAGGGSVPARGEAARADAAARALLQHLQRLYSWLDAPQLQHLDSLSEVSTFLM</sequence>
<name>A0A8S3Y503_PARAO</name>
<reference evidence="1" key="1">
    <citation type="submission" date="2021-04" db="EMBL/GenBank/DDBJ databases">
        <authorList>
            <person name="Tunstrom K."/>
        </authorList>
    </citation>
    <scope>NUCLEOTIDE SEQUENCE</scope>
</reference>
<comment type="caution">
    <text evidence="1">The sequence shown here is derived from an EMBL/GenBank/DDBJ whole genome shotgun (WGS) entry which is preliminary data.</text>
</comment>
<organism evidence="1 2">
    <name type="scientific">Parnassius apollo</name>
    <name type="common">Apollo butterfly</name>
    <name type="synonym">Papilio apollo</name>
    <dbReference type="NCBI Taxonomy" id="110799"/>
    <lineage>
        <taxon>Eukaryota</taxon>
        <taxon>Metazoa</taxon>
        <taxon>Ecdysozoa</taxon>
        <taxon>Arthropoda</taxon>
        <taxon>Hexapoda</taxon>
        <taxon>Insecta</taxon>
        <taxon>Pterygota</taxon>
        <taxon>Neoptera</taxon>
        <taxon>Endopterygota</taxon>
        <taxon>Lepidoptera</taxon>
        <taxon>Glossata</taxon>
        <taxon>Ditrysia</taxon>
        <taxon>Papilionoidea</taxon>
        <taxon>Papilionidae</taxon>
        <taxon>Parnassiinae</taxon>
        <taxon>Parnassini</taxon>
        <taxon>Parnassius</taxon>
        <taxon>Parnassius</taxon>
    </lineage>
</organism>
<keyword evidence="2" id="KW-1185">Reference proteome</keyword>
<evidence type="ECO:0000313" key="2">
    <source>
        <dbReference type="Proteomes" id="UP000691718"/>
    </source>
</evidence>
<dbReference type="EMBL" id="CAJQZP010001568">
    <property type="protein sequence ID" value="CAG5054715.1"/>
    <property type="molecule type" value="Genomic_DNA"/>
</dbReference>
<dbReference type="OrthoDB" id="7492311at2759"/>
<evidence type="ECO:0000313" key="1">
    <source>
        <dbReference type="EMBL" id="CAG5054715.1"/>
    </source>
</evidence>
<gene>
    <name evidence="1" type="ORF">PAPOLLO_LOCUS26059</name>
</gene>